<dbReference type="InterPro" id="IPR012349">
    <property type="entry name" value="Split_barrel_FMN-bd"/>
</dbReference>
<proteinExistence type="predicted"/>
<sequence length="222" mass="23472">MSTLPVTDRTRVTRIRERQVTDRAVLDALLEEALVAHVAVVRDGAAIVLPILFARDGDSLLLHGSSGGGLLRSAAQGSLLTVSVSLLDGLVVARSTFDSSMNYRSAMILGAAETLEGEEKRRALDVLVDRLLPGRAQEVRPTTSREIAATLVLRMPLTEASVKIRAAGPSDDAEQTDGVWAGVVPLVTRTLPPVLATGVQGSPPPSVEAFVRGVDATRPDHS</sequence>
<reference evidence="1 2" key="1">
    <citation type="submission" date="2018-03" db="EMBL/GenBank/DDBJ databases">
        <title>Bacteriophage NCPPB3778 and a type I-E CRISPR drive the evolution of the US Biological Select Agent, Rathayibacter toxicus.</title>
        <authorList>
            <person name="Davis E.W.II."/>
            <person name="Tabima J.F."/>
            <person name="Weisberg A.J."/>
            <person name="Dantas Lopes L."/>
            <person name="Wiseman M.S."/>
            <person name="Wiseman M.S."/>
            <person name="Pupko T."/>
            <person name="Belcher M.S."/>
            <person name="Sechler A.J."/>
            <person name="Tancos M.A."/>
            <person name="Schroeder B.K."/>
            <person name="Murray T.D."/>
            <person name="Luster D.G."/>
            <person name="Schneider W.L."/>
            <person name="Rogers E."/>
            <person name="Andreote F.D."/>
            <person name="Grunwald N.J."/>
            <person name="Putnam M.L."/>
            <person name="Chang J.H."/>
        </authorList>
    </citation>
    <scope>NUCLEOTIDE SEQUENCE [LARGE SCALE GENOMIC DNA]</scope>
    <source>
        <strain evidence="1 2">DSM 15933</strain>
    </source>
</reference>
<evidence type="ECO:0000313" key="1">
    <source>
        <dbReference type="EMBL" id="PTL74329.1"/>
    </source>
</evidence>
<gene>
    <name evidence="1" type="ORF">C1I63_16825</name>
</gene>
<name>A0A2T4UXT8_9MICO</name>
<dbReference type="AlphaFoldDB" id="A0A2T4UXT8"/>
<dbReference type="RefSeq" id="WP_107575509.1">
    <property type="nucleotide sequence ID" value="NZ_PZPL01000001.1"/>
</dbReference>
<dbReference type="Gene3D" id="2.30.110.10">
    <property type="entry name" value="Electron Transport, Fmn-binding Protein, Chain A"/>
    <property type="match status" value="1"/>
</dbReference>
<dbReference type="EMBL" id="PZPL01000001">
    <property type="protein sequence ID" value="PTL74329.1"/>
    <property type="molecule type" value="Genomic_DNA"/>
</dbReference>
<dbReference type="PANTHER" id="PTHR34071:SF2">
    <property type="entry name" value="FLAVIN-NUCLEOTIDE-BINDING PROTEIN"/>
    <property type="match status" value="1"/>
</dbReference>
<dbReference type="InterPro" id="IPR024747">
    <property type="entry name" value="Pyridox_Oxase-rel"/>
</dbReference>
<dbReference type="SUPFAM" id="SSF50475">
    <property type="entry name" value="FMN-binding split barrel"/>
    <property type="match status" value="1"/>
</dbReference>
<evidence type="ECO:0000313" key="2">
    <source>
        <dbReference type="Proteomes" id="UP000241085"/>
    </source>
</evidence>
<protein>
    <submittedName>
        <fullName evidence="1">Pyridoxamine 5'-phosphate oxidase family protein</fullName>
    </submittedName>
</protein>
<comment type="caution">
    <text evidence="1">The sequence shown here is derived from an EMBL/GenBank/DDBJ whole genome shotgun (WGS) entry which is preliminary data.</text>
</comment>
<organism evidence="1 2">
    <name type="scientific">Rathayibacter caricis DSM 15933</name>
    <dbReference type="NCBI Taxonomy" id="1328867"/>
    <lineage>
        <taxon>Bacteria</taxon>
        <taxon>Bacillati</taxon>
        <taxon>Actinomycetota</taxon>
        <taxon>Actinomycetes</taxon>
        <taxon>Micrococcales</taxon>
        <taxon>Microbacteriaceae</taxon>
        <taxon>Rathayibacter</taxon>
    </lineage>
</organism>
<accession>A0A2T4UXT8</accession>
<dbReference type="Pfam" id="PF12900">
    <property type="entry name" value="Pyridox_ox_2"/>
    <property type="match status" value="1"/>
</dbReference>
<dbReference type="PANTHER" id="PTHR34071">
    <property type="entry name" value="5-NITROIMIDAZOLE ANTIBIOTICS RESISTANCE PROTEIN, NIMA-FAMILY-RELATED PROTEIN-RELATED"/>
    <property type="match status" value="1"/>
</dbReference>
<keyword evidence="2" id="KW-1185">Reference proteome</keyword>
<dbReference type="Proteomes" id="UP000241085">
    <property type="component" value="Unassembled WGS sequence"/>
</dbReference>